<keyword evidence="4" id="KW-1185">Reference proteome</keyword>
<feature type="compositionally biased region" description="Polar residues" evidence="1">
    <location>
        <begin position="269"/>
        <end position="278"/>
    </location>
</feature>
<sequence>MKSPLLSLGLVSFLLPAHLVGAVGSDYNLSNGRAKARDPLPLYYDEPSEPYYDAPPPPYYYDSSTKSIATSMSGYYIPLSEAETTTVMWTASSASLFSPASSLADSSAREATFITTSVANGAGTSSSNEAVQTSMGTWQAQEPAEASDGQPDTGPSTSPAKTVVLSPTMDTWSWIAVTTAMSSLALPVPPQVPTSASVPYSSVKVNETLVPISSLSQRPTEHGSKTLLSPLPSITSWMSTSQQSAPPESLFSSVLPVSLVSTSEIVDSDTLTAPSSGSDALGSTKGQPWSISTSSVLTVTYTSTVSQRASTSWRPVPDSPQQPEGPVVSTMSSSAITGGVGTVPSGPFSSGQPASLTSVSLDSSHGSPSETSSLVFASQSAWNKTTVSHSTLPFTYTSPVPPATLSTNSTAPSGKTSLAKETGSFGGSGLPASWTGAHSGMSSLVAETSSISAPYPNSTSAWWITATITSSIWPTGSSASGTTSLNGRHSTVTTTGAPVVNSANSTRLESRMSTASSLALGTESARGPFVTGSPPFPSGRNTTGNGPQALSSAWASTMTWSPRRLRLFNGLARFNTSKFDKCAVVYVEPDWGRVDGYGSEYKKIGQVHRARLQCFS</sequence>
<reference evidence="3 4" key="1">
    <citation type="submission" date="2017-06" db="EMBL/GenBank/DDBJ databases">
        <title>Ant-infecting Ophiocordyceps genomes reveal a high diversity of potential behavioral manipulation genes and a possible major role for enterotoxins.</title>
        <authorList>
            <person name="De Bekker C."/>
            <person name="Evans H.C."/>
            <person name="Brachmann A."/>
            <person name="Hughes D.P."/>
        </authorList>
    </citation>
    <scope>NUCLEOTIDE SEQUENCE [LARGE SCALE GENOMIC DNA]</scope>
    <source>
        <strain evidence="3 4">Map64</strain>
    </source>
</reference>
<proteinExistence type="predicted"/>
<evidence type="ECO:0000313" key="3">
    <source>
        <dbReference type="EMBL" id="PHH60892.1"/>
    </source>
</evidence>
<evidence type="ECO:0000256" key="1">
    <source>
        <dbReference type="SAM" id="MobiDB-lite"/>
    </source>
</evidence>
<feature type="region of interest" description="Disordered" evidence="1">
    <location>
        <begin position="476"/>
        <end position="508"/>
    </location>
</feature>
<protein>
    <submittedName>
        <fullName evidence="3">Uncharacterized protein</fullName>
    </submittedName>
</protein>
<feature type="compositionally biased region" description="Polar residues" evidence="1">
    <location>
        <begin position="347"/>
        <end position="370"/>
    </location>
</feature>
<comment type="caution">
    <text evidence="3">The sequence shown here is derived from an EMBL/GenBank/DDBJ whole genome shotgun (WGS) entry which is preliminary data.</text>
</comment>
<feature type="region of interest" description="Disordered" evidence="1">
    <location>
        <begin position="307"/>
        <end position="370"/>
    </location>
</feature>
<feature type="region of interest" description="Disordered" evidence="1">
    <location>
        <begin position="399"/>
        <end position="424"/>
    </location>
</feature>
<feature type="chain" id="PRO_5012022024" evidence="2">
    <location>
        <begin position="23"/>
        <end position="616"/>
    </location>
</feature>
<gene>
    <name evidence="3" type="ORF">CDD81_1053</name>
</gene>
<dbReference type="AlphaFoldDB" id="A0A2C5Y100"/>
<feature type="region of interest" description="Disordered" evidence="1">
    <location>
        <begin position="119"/>
        <end position="162"/>
    </location>
</feature>
<feature type="compositionally biased region" description="Polar residues" evidence="1">
    <location>
        <begin position="119"/>
        <end position="140"/>
    </location>
</feature>
<dbReference type="EMBL" id="NJET01000124">
    <property type="protein sequence ID" value="PHH60892.1"/>
    <property type="molecule type" value="Genomic_DNA"/>
</dbReference>
<feature type="signal peptide" evidence="2">
    <location>
        <begin position="1"/>
        <end position="22"/>
    </location>
</feature>
<feature type="compositionally biased region" description="Polar residues" evidence="1">
    <location>
        <begin position="399"/>
        <end position="416"/>
    </location>
</feature>
<keyword evidence="2" id="KW-0732">Signal</keyword>
<evidence type="ECO:0000313" key="4">
    <source>
        <dbReference type="Proteomes" id="UP000226192"/>
    </source>
</evidence>
<organism evidence="3 4">
    <name type="scientific">Ophiocordyceps australis</name>
    <dbReference type="NCBI Taxonomy" id="1399860"/>
    <lineage>
        <taxon>Eukaryota</taxon>
        <taxon>Fungi</taxon>
        <taxon>Dikarya</taxon>
        <taxon>Ascomycota</taxon>
        <taxon>Pezizomycotina</taxon>
        <taxon>Sordariomycetes</taxon>
        <taxon>Hypocreomycetidae</taxon>
        <taxon>Hypocreales</taxon>
        <taxon>Ophiocordycipitaceae</taxon>
        <taxon>Ophiocordyceps</taxon>
    </lineage>
</organism>
<evidence type="ECO:0000256" key="2">
    <source>
        <dbReference type="SAM" id="SignalP"/>
    </source>
</evidence>
<dbReference type="OrthoDB" id="10580269at2759"/>
<name>A0A2C5Y100_9HYPO</name>
<accession>A0A2C5Y100</accession>
<dbReference type="Proteomes" id="UP000226192">
    <property type="component" value="Unassembled WGS sequence"/>
</dbReference>
<feature type="region of interest" description="Disordered" evidence="1">
    <location>
        <begin position="269"/>
        <end position="290"/>
    </location>
</feature>